<name>A0ABY2WQU5_9FLAO</name>
<feature type="compositionally biased region" description="Polar residues" evidence="1">
    <location>
        <begin position="84"/>
        <end position="97"/>
    </location>
</feature>
<organism evidence="2 3">
    <name type="scientific">Flagellimonas algicola</name>
    <dbReference type="NCBI Taxonomy" id="2583815"/>
    <lineage>
        <taxon>Bacteria</taxon>
        <taxon>Pseudomonadati</taxon>
        <taxon>Bacteroidota</taxon>
        <taxon>Flavobacteriia</taxon>
        <taxon>Flavobacteriales</taxon>
        <taxon>Flavobacteriaceae</taxon>
        <taxon>Flagellimonas</taxon>
    </lineage>
</organism>
<sequence>MNKILVVWMVLALGLGGVQTTKAQRFKKLKSKVEKKVERKANDVIDGKPGTTKRKSNNIKPGTPTVSSAGSTPTSTQETTATPNQEPNTTKTKTTMAQADENCKRALGARSRFETEMTDVQRCIEEECGSEKMRGYLSKAEYYLEQAKQKAPDCDTSDMEKAVSDAKQILNEYEKEFVPFNEGTYSTSSFVYPKIEVGNFKAQMGKYYMDVNLFKKGATEPEVVTVSYSSSETKPEKFEGRIQFNTELKFNIYEKEDHHVLEIYQSNDFASVILFGEQDAETLKKKVQEFRIPDSKSEGEYAAMGDMQKREAGRIVVSNSDNLGHDNHGPFSLKELEIGKPAHMRSFHQNIEPPMETLQRAGIHITQEGYGIRILTEYHLNGKLVAKVEDGPLYDDARLKAHTWTSIRHPLWKNEREGYGIPFIEEHVLKENLPVGDYPLEIKKYVFSVEDNQEDYKILLATSGPLTLKVTEAGYRRLCNSEYGPSKAPKDQSAKAKTLLSVLRKHAKAQGWTETFINDVRNVTKWTPVRNVFGVITHYKCSATFRAKYPLADGRYSFGEINSLLHRKEGRIEVFGMSGQHYIPNCNKGTNQ</sequence>
<proteinExistence type="predicted"/>
<dbReference type="Proteomes" id="UP000751614">
    <property type="component" value="Unassembled WGS sequence"/>
</dbReference>
<reference evidence="2 3" key="1">
    <citation type="submission" date="2019-05" db="EMBL/GenBank/DDBJ databases">
        <title>Flagellimonas sp. AsT0115, sp. nov., isolated from a marine red algae, Asparagopsis taxiformis.</title>
        <authorList>
            <person name="Kim J."/>
            <person name="Jeong S.E."/>
            <person name="Jeon C.O."/>
        </authorList>
    </citation>
    <scope>NUCLEOTIDE SEQUENCE [LARGE SCALE GENOMIC DNA]</scope>
    <source>
        <strain evidence="2 3">AsT0115</strain>
    </source>
</reference>
<dbReference type="EMBL" id="VCNI01000001">
    <property type="protein sequence ID" value="TMU56904.1"/>
    <property type="molecule type" value="Genomic_DNA"/>
</dbReference>
<accession>A0ABY2WQU5</accession>
<dbReference type="RefSeq" id="WP_138833827.1">
    <property type="nucleotide sequence ID" value="NZ_VCNI01000001.1"/>
</dbReference>
<feature type="region of interest" description="Disordered" evidence="1">
    <location>
        <begin position="37"/>
        <end position="99"/>
    </location>
</feature>
<feature type="compositionally biased region" description="Polar residues" evidence="1">
    <location>
        <begin position="58"/>
        <end position="70"/>
    </location>
</feature>
<feature type="compositionally biased region" description="Low complexity" evidence="1">
    <location>
        <begin position="71"/>
        <end position="83"/>
    </location>
</feature>
<keyword evidence="3" id="KW-1185">Reference proteome</keyword>
<evidence type="ECO:0000313" key="2">
    <source>
        <dbReference type="EMBL" id="TMU56904.1"/>
    </source>
</evidence>
<protein>
    <submittedName>
        <fullName evidence="2">Uncharacterized protein</fullName>
    </submittedName>
</protein>
<feature type="compositionally biased region" description="Basic and acidic residues" evidence="1">
    <location>
        <begin position="37"/>
        <end position="46"/>
    </location>
</feature>
<comment type="caution">
    <text evidence="2">The sequence shown here is derived from an EMBL/GenBank/DDBJ whole genome shotgun (WGS) entry which is preliminary data.</text>
</comment>
<evidence type="ECO:0000313" key="3">
    <source>
        <dbReference type="Proteomes" id="UP000751614"/>
    </source>
</evidence>
<gene>
    <name evidence="2" type="ORF">FGG15_04990</name>
</gene>
<evidence type="ECO:0000256" key="1">
    <source>
        <dbReference type="SAM" id="MobiDB-lite"/>
    </source>
</evidence>